<evidence type="ECO:0000256" key="1">
    <source>
        <dbReference type="SAM" id="MobiDB-lite"/>
    </source>
</evidence>
<proteinExistence type="predicted"/>
<feature type="region of interest" description="Disordered" evidence="1">
    <location>
        <begin position="270"/>
        <end position="297"/>
    </location>
</feature>
<keyword evidence="3" id="KW-1185">Reference proteome</keyword>
<feature type="region of interest" description="Disordered" evidence="1">
    <location>
        <begin position="185"/>
        <end position="236"/>
    </location>
</feature>
<reference evidence="3" key="2">
    <citation type="submission" date="2015-01" db="EMBL/GenBank/DDBJ databases">
        <title>Evolutionary Origins and Diversification of the Mycorrhizal Mutualists.</title>
        <authorList>
            <consortium name="DOE Joint Genome Institute"/>
            <consortium name="Mycorrhizal Genomics Consortium"/>
            <person name="Kohler A."/>
            <person name="Kuo A."/>
            <person name="Nagy L.G."/>
            <person name="Floudas D."/>
            <person name="Copeland A."/>
            <person name="Barry K.W."/>
            <person name="Cichocki N."/>
            <person name="Veneault-Fourrey C."/>
            <person name="LaButti K."/>
            <person name="Lindquist E.A."/>
            <person name="Lipzen A."/>
            <person name="Lundell T."/>
            <person name="Morin E."/>
            <person name="Murat C."/>
            <person name="Riley R."/>
            <person name="Ohm R."/>
            <person name="Sun H."/>
            <person name="Tunlid A."/>
            <person name="Henrissat B."/>
            <person name="Grigoriev I.V."/>
            <person name="Hibbett D.S."/>
            <person name="Martin F."/>
        </authorList>
    </citation>
    <scope>NUCLEOTIDE SEQUENCE [LARGE SCALE GENOMIC DNA]</scope>
    <source>
        <strain evidence="3">LaAM-08-1</strain>
    </source>
</reference>
<feature type="region of interest" description="Disordered" evidence="1">
    <location>
        <begin position="385"/>
        <end position="417"/>
    </location>
</feature>
<dbReference type="Proteomes" id="UP000054477">
    <property type="component" value="Unassembled WGS sequence"/>
</dbReference>
<dbReference type="STRING" id="1095629.A0A0C9XE28"/>
<dbReference type="OrthoDB" id="3061698at2759"/>
<evidence type="ECO:0000313" key="3">
    <source>
        <dbReference type="Proteomes" id="UP000054477"/>
    </source>
</evidence>
<dbReference type="EMBL" id="KN838738">
    <property type="protein sequence ID" value="KIJ95936.1"/>
    <property type="molecule type" value="Genomic_DNA"/>
</dbReference>
<reference evidence="2 3" key="1">
    <citation type="submission" date="2014-04" db="EMBL/GenBank/DDBJ databases">
        <authorList>
            <consortium name="DOE Joint Genome Institute"/>
            <person name="Kuo A."/>
            <person name="Kohler A."/>
            <person name="Nagy L.G."/>
            <person name="Floudas D."/>
            <person name="Copeland A."/>
            <person name="Barry K.W."/>
            <person name="Cichocki N."/>
            <person name="Veneault-Fourrey C."/>
            <person name="LaButti K."/>
            <person name="Lindquist E.A."/>
            <person name="Lipzen A."/>
            <person name="Lundell T."/>
            <person name="Morin E."/>
            <person name="Murat C."/>
            <person name="Sun H."/>
            <person name="Tunlid A."/>
            <person name="Henrissat B."/>
            <person name="Grigoriev I.V."/>
            <person name="Hibbett D.S."/>
            <person name="Martin F."/>
            <person name="Nordberg H.P."/>
            <person name="Cantor M.N."/>
            <person name="Hua S.X."/>
        </authorList>
    </citation>
    <scope>NUCLEOTIDE SEQUENCE [LARGE SCALE GENOMIC DNA]</scope>
    <source>
        <strain evidence="2 3">LaAM-08-1</strain>
    </source>
</reference>
<dbReference type="AlphaFoldDB" id="A0A0C9XE28"/>
<feature type="compositionally biased region" description="Basic and acidic residues" evidence="1">
    <location>
        <begin position="408"/>
        <end position="417"/>
    </location>
</feature>
<sequence length="442" mass="48369">MAKKSRSSKPLKSKVGPLTPMRRFFFKLELLKQSSSSETGDSSSSRSHPFILGAPLQDEMINVNELSAVSSATLSSDRVRTSHSHPAPQTRIQRACLAIQQHDQPFDAIVISTLPSYPFCCHEDLLTMTRAQLIGVAQLLNSRIPPVTRLKVEEDVSDADIRAWVEILVGIKFAVPGAPKAVRCRPPVTNGEEDKEKFDLDANVDAMPSPPTSPLSMRISRRQEKSLPLLSSPPRPLECLDEAEEDIFTSNRPLKRRKIQDAAVQCDVSMSLTPPPPLSSHRTSRPLVFNDGSPTPPRVLRSHSLKLAKATNSDGMDAGTFTIDTSFVNTKPRYRTVSRSAKDTKGKDNVSMRQSITVPAATTFAQHRPQDSSFLSVESRSQASSSSALSISSVESDDSGSILDCDEGVGRTSEDEKQTSIVVGMMGVQGRLDWVDMTDLNI</sequence>
<name>A0A0C9XE28_9AGAR</name>
<feature type="compositionally biased region" description="Low complexity" evidence="1">
    <location>
        <begin position="385"/>
        <end position="402"/>
    </location>
</feature>
<protein>
    <submittedName>
        <fullName evidence="2">Uncharacterized protein</fullName>
    </submittedName>
</protein>
<organism evidence="2 3">
    <name type="scientific">Laccaria amethystina LaAM-08-1</name>
    <dbReference type="NCBI Taxonomy" id="1095629"/>
    <lineage>
        <taxon>Eukaryota</taxon>
        <taxon>Fungi</taxon>
        <taxon>Dikarya</taxon>
        <taxon>Basidiomycota</taxon>
        <taxon>Agaricomycotina</taxon>
        <taxon>Agaricomycetes</taxon>
        <taxon>Agaricomycetidae</taxon>
        <taxon>Agaricales</taxon>
        <taxon>Agaricineae</taxon>
        <taxon>Hydnangiaceae</taxon>
        <taxon>Laccaria</taxon>
    </lineage>
</organism>
<gene>
    <name evidence="2" type="ORF">K443DRAFT_312900</name>
</gene>
<evidence type="ECO:0000313" key="2">
    <source>
        <dbReference type="EMBL" id="KIJ95936.1"/>
    </source>
</evidence>
<dbReference type="HOGENOM" id="CLU_689005_0_0_1"/>
<accession>A0A0C9XE28</accession>